<proteinExistence type="predicted"/>
<dbReference type="AlphaFoldDB" id="X0U4Z8"/>
<protein>
    <submittedName>
        <fullName evidence="2">Uncharacterized protein</fullName>
    </submittedName>
</protein>
<organism evidence="2">
    <name type="scientific">marine sediment metagenome</name>
    <dbReference type="NCBI Taxonomy" id="412755"/>
    <lineage>
        <taxon>unclassified sequences</taxon>
        <taxon>metagenomes</taxon>
        <taxon>ecological metagenomes</taxon>
    </lineage>
</organism>
<accession>X0U4Z8</accession>
<evidence type="ECO:0000313" key="2">
    <source>
        <dbReference type="EMBL" id="GAF94431.1"/>
    </source>
</evidence>
<evidence type="ECO:0000256" key="1">
    <source>
        <dbReference type="SAM" id="MobiDB-lite"/>
    </source>
</evidence>
<name>X0U4Z8_9ZZZZ</name>
<comment type="caution">
    <text evidence="2">The sequence shown here is derived from an EMBL/GenBank/DDBJ whole genome shotgun (WGS) entry which is preliminary data.</text>
</comment>
<feature type="non-terminal residue" evidence="2">
    <location>
        <position position="31"/>
    </location>
</feature>
<sequence length="31" mass="3248">MPGLVYLAQQGDPQPPDDSADDHGPSQPDSI</sequence>
<gene>
    <name evidence="2" type="ORF">S01H1_31962</name>
</gene>
<feature type="region of interest" description="Disordered" evidence="1">
    <location>
        <begin position="1"/>
        <end position="31"/>
    </location>
</feature>
<dbReference type="EMBL" id="BARS01019758">
    <property type="protein sequence ID" value="GAF94431.1"/>
    <property type="molecule type" value="Genomic_DNA"/>
</dbReference>
<reference evidence="2" key="1">
    <citation type="journal article" date="2014" name="Front. Microbiol.">
        <title>High frequency of phylogenetically diverse reductive dehalogenase-homologous genes in deep subseafloor sedimentary metagenomes.</title>
        <authorList>
            <person name="Kawai M."/>
            <person name="Futagami T."/>
            <person name="Toyoda A."/>
            <person name="Takaki Y."/>
            <person name="Nishi S."/>
            <person name="Hori S."/>
            <person name="Arai W."/>
            <person name="Tsubouchi T."/>
            <person name="Morono Y."/>
            <person name="Uchiyama I."/>
            <person name="Ito T."/>
            <person name="Fujiyama A."/>
            <person name="Inagaki F."/>
            <person name="Takami H."/>
        </authorList>
    </citation>
    <scope>NUCLEOTIDE SEQUENCE</scope>
    <source>
        <strain evidence="2">Expedition CK06-06</strain>
    </source>
</reference>